<dbReference type="InterPro" id="IPR000214">
    <property type="entry name" value="Znf_DNA_glyclase/AP_lyase"/>
</dbReference>
<dbReference type="InterPro" id="IPR010979">
    <property type="entry name" value="Ribosomal_uS13-like_H2TH"/>
</dbReference>
<dbReference type="AlphaFoldDB" id="A0A2H0W1W7"/>
<feature type="domain" description="Formamidopyrimidine-DNA glycosylase catalytic" evidence="18">
    <location>
        <begin position="2"/>
        <end position="128"/>
    </location>
</feature>
<sequence length="288" mass="32644">MPELPEVETLVKELHLKLKGKKIKAIEVKKPKMVKLPLAKFKHQIAGKKIVSVTRRAKMIIVDISGPAFLLIHLKMTGQLVFLSKRGKKISGGHPIGDLGVLPNKYSHVILTFTDGAKLFFNDQRQFGWLRIANDKELNSVLKTYGPEPLEPGLTQSYLNSIIKRYKNRKIKQLLLDQSLISGLGNIYVDEACFYAKIKPTRRSGSLTSKERQDLFLSIKKALRLGIKHGGTTMDHYRHSDGSQGNMREYLKVYGRANKTCLRKNCFGTIKKIKLAQRGTHYCNVCQK</sequence>
<dbReference type="Pfam" id="PF06827">
    <property type="entry name" value="zf-FPG_IleRS"/>
    <property type="match status" value="1"/>
</dbReference>
<evidence type="ECO:0000256" key="14">
    <source>
        <dbReference type="ARBA" id="ARBA00023295"/>
    </source>
</evidence>
<dbReference type="SUPFAM" id="SSF81624">
    <property type="entry name" value="N-terminal domain of MutM-like DNA repair proteins"/>
    <property type="match status" value="1"/>
</dbReference>
<dbReference type="EMBL" id="PEZZ01000046">
    <property type="protein sequence ID" value="PIS04620.1"/>
    <property type="molecule type" value="Genomic_DNA"/>
</dbReference>
<comment type="similarity">
    <text evidence="3">Belongs to the FPG family.</text>
</comment>
<reference evidence="20" key="1">
    <citation type="submission" date="2017-09" db="EMBL/GenBank/DDBJ databases">
        <title>Depth-based differentiation of microbial function through sediment-hosted aquifers and enrichment of novel symbionts in the deep terrestrial subsurface.</title>
        <authorList>
            <person name="Probst A.J."/>
            <person name="Ladd B."/>
            <person name="Jarett J.K."/>
            <person name="Geller-Mcgrath D.E."/>
            <person name="Sieber C.M.K."/>
            <person name="Emerson J.B."/>
            <person name="Anantharaman K."/>
            <person name="Thomas B.C."/>
            <person name="Malmstrom R."/>
            <person name="Stieglmeier M."/>
            <person name="Klingl A."/>
            <person name="Woyke T."/>
            <person name="Ryan C.M."/>
            <person name="Banfield J.F."/>
        </authorList>
    </citation>
    <scope>NUCLEOTIDE SEQUENCE [LARGE SCALE GENOMIC DNA]</scope>
</reference>
<dbReference type="GO" id="GO:0034039">
    <property type="term" value="F:8-oxo-7,8-dihydroguanine DNA N-glycosylase activity"/>
    <property type="evidence" value="ECO:0007669"/>
    <property type="project" value="TreeGrafter"/>
</dbReference>
<dbReference type="PROSITE" id="PS51066">
    <property type="entry name" value="ZF_FPG_2"/>
    <property type="match status" value="1"/>
</dbReference>
<keyword evidence="7 16" id="KW-0863">Zinc-finger</keyword>
<dbReference type="SUPFAM" id="SSF57716">
    <property type="entry name" value="Glucocorticoid receptor-like (DNA-binding domain)"/>
    <property type="match status" value="1"/>
</dbReference>
<keyword evidence="8" id="KW-0378">Hydrolase</keyword>
<dbReference type="GO" id="GO:0140078">
    <property type="term" value="F:class I DNA-(apurinic or apyrimidinic site) endonuclease activity"/>
    <property type="evidence" value="ECO:0007669"/>
    <property type="project" value="UniProtKB-EC"/>
</dbReference>
<evidence type="ECO:0000256" key="15">
    <source>
        <dbReference type="ARBA" id="ARBA00044632"/>
    </source>
</evidence>
<proteinExistence type="inferred from homology"/>
<evidence type="ECO:0000256" key="3">
    <source>
        <dbReference type="ARBA" id="ARBA00009409"/>
    </source>
</evidence>
<evidence type="ECO:0000313" key="20">
    <source>
        <dbReference type="Proteomes" id="UP000230935"/>
    </source>
</evidence>
<dbReference type="SMART" id="SM01232">
    <property type="entry name" value="H2TH"/>
    <property type="match status" value="1"/>
</dbReference>
<comment type="catalytic activity">
    <reaction evidence="15">
        <text>2'-deoxyribonucleotide-(2'-deoxyribose 5'-phosphate)-2'-deoxyribonucleotide-DNA = a 3'-end 2'-deoxyribonucleotide-(2,3-dehydro-2,3-deoxyribose 5'-phosphate)-DNA + a 5'-end 5'-phospho-2'-deoxyribonucleoside-DNA + H(+)</text>
        <dbReference type="Rhea" id="RHEA:66592"/>
        <dbReference type="Rhea" id="RHEA-COMP:13180"/>
        <dbReference type="Rhea" id="RHEA-COMP:16897"/>
        <dbReference type="Rhea" id="RHEA-COMP:17067"/>
        <dbReference type="ChEBI" id="CHEBI:15378"/>
        <dbReference type="ChEBI" id="CHEBI:136412"/>
        <dbReference type="ChEBI" id="CHEBI:157695"/>
        <dbReference type="ChEBI" id="CHEBI:167181"/>
        <dbReference type="EC" id="4.2.99.18"/>
    </reaction>
</comment>
<dbReference type="InterPro" id="IPR035937">
    <property type="entry name" value="FPG_N"/>
</dbReference>
<organism evidence="19 20">
    <name type="scientific">Candidatus Buchananbacteria bacterium CG10_big_fil_rev_8_21_14_0_10_42_9</name>
    <dbReference type="NCBI Taxonomy" id="1974526"/>
    <lineage>
        <taxon>Bacteria</taxon>
        <taxon>Candidatus Buchananiibacteriota</taxon>
    </lineage>
</organism>
<dbReference type="Pfam" id="PF01149">
    <property type="entry name" value="Fapy_DNA_glyco"/>
    <property type="match status" value="1"/>
</dbReference>
<dbReference type="NCBIfam" id="NF002211">
    <property type="entry name" value="PRK01103.1"/>
    <property type="match status" value="1"/>
</dbReference>
<dbReference type="InterPro" id="IPR020629">
    <property type="entry name" value="FPG_Glyclase"/>
</dbReference>
<protein>
    <submittedName>
        <fullName evidence="19">Formamidopyrimidine-DNA glycosylase</fullName>
    </submittedName>
</protein>
<keyword evidence="9" id="KW-0862">Zinc</keyword>
<dbReference type="InterPro" id="IPR015886">
    <property type="entry name" value="H2TH_FPG"/>
</dbReference>
<evidence type="ECO:0000256" key="7">
    <source>
        <dbReference type="ARBA" id="ARBA00022771"/>
    </source>
</evidence>
<evidence type="ECO:0000256" key="8">
    <source>
        <dbReference type="ARBA" id="ARBA00022801"/>
    </source>
</evidence>
<name>A0A2H0W1W7_9BACT</name>
<evidence type="ECO:0000256" key="9">
    <source>
        <dbReference type="ARBA" id="ARBA00022833"/>
    </source>
</evidence>
<gene>
    <name evidence="19" type="ORF">COT81_05490</name>
</gene>
<dbReference type="FunFam" id="1.10.8.50:FF:000003">
    <property type="entry name" value="Formamidopyrimidine-DNA glycosylase"/>
    <property type="match status" value="1"/>
</dbReference>
<keyword evidence="14" id="KW-0326">Glycosidase</keyword>
<evidence type="ECO:0000256" key="16">
    <source>
        <dbReference type="PROSITE-ProRule" id="PRU00391"/>
    </source>
</evidence>
<dbReference type="SMART" id="SM00898">
    <property type="entry name" value="Fapy_DNA_glyco"/>
    <property type="match status" value="1"/>
</dbReference>
<keyword evidence="11" id="KW-0234">DNA repair</keyword>
<evidence type="ECO:0000256" key="2">
    <source>
        <dbReference type="ARBA" id="ARBA00001947"/>
    </source>
</evidence>
<evidence type="ECO:0000256" key="13">
    <source>
        <dbReference type="ARBA" id="ARBA00023268"/>
    </source>
</evidence>
<evidence type="ECO:0000259" key="17">
    <source>
        <dbReference type="PROSITE" id="PS51066"/>
    </source>
</evidence>
<keyword evidence="10" id="KW-0238">DNA-binding</keyword>
<evidence type="ECO:0000256" key="1">
    <source>
        <dbReference type="ARBA" id="ARBA00001668"/>
    </source>
</evidence>
<keyword evidence="12" id="KW-0456">Lyase</keyword>
<accession>A0A2H0W1W7</accession>
<dbReference type="PANTHER" id="PTHR22993">
    <property type="entry name" value="FORMAMIDOPYRIMIDINE-DNA GLYCOSYLASE"/>
    <property type="match status" value="1"/>
</dbReference>
<evidence type="ECO:0000256" key="11">
    <source>
        <dbReference type="ARBA" id="ARBA00023204"/>
    </source>
</evidence>
<dbReference type="PROSITE" id="PS51068">
    <property type="entry name" value="FPG_CAT"/>
    <property type="match status" value="1"/>
</dbReference>
<dbReference type="NCBIfam" id="TIGR00577">
    <property type="entry name" value="fpg"/>
    <property type="match status" value="1"/>
</dbReference>
<dbReference type="CDD" id="cd08966">
    <property type="entry name" value="EcFpg-like_N"/>
    <property type="match status" value="1"/>
</dbReference>
<comment type="cofactor">
    <cofactor evidence="2">
        <name>Zn(2+)</name>
        <dbReference type="ChEBI" id="CHEBI:29105"/>
    </cofactor>
</comment>
<keyword evidence="5" id="KW-0479">Metal-binding</keyword>
<dbReference type="GO" id="GO:0003684">
    <property type="term" value="F:damaged DNA binding"/>
    <property type="evidence" value="ECO:0007669"/>
    <property type="project" value="InterPro"/>
</dbReference>
<dbReference type="GO" id="GO:0008270">
    <property type="term" value="F:zinc ion binding"/>
    <property type="evidence" value="ECO:0007669"/>
    <property type="project" value="UniProtKB-KW"/>
</dbReference>
<dbReference type="Gene3D" id="1.10.8.50">
    <property type="match status" value="1"/>
</dbReference>
<evidence type="ECO:0000256" key="12">
    <source>
        <dbReference type="ARBA" id="ARBA00023239"/>
    </source>
</evidence>
<dbReference type="PANTHER" id="PTHR22993:SF9">
    <property type="entry name" value="FORMAMIDOPYRIMIDINE-DNA GLYCOSYLASE"/>
    <property type="match status" value="1"/>
</dbReference>
<keyword evidence="13" id="KW-0511">Multifunctional enzyme</keyword>
<comment type="catalytic activity">
    <reaction evidence="1">
        <text>Hydrolysis of DNA containing ring-opened 7-methylguanine residues, releasing 2,6-diamino-4-hydroxy-5-(N-methyl)formamidopyrimidine.</text>
        <dbReference type="EC" id="3.2.2.23"/>
    </reaction>
</comment>
<evidence type="ECO:0000313" key="19">
    <source>
        <dbReference type="EMBL" id="PIS04620.1"/>
    </source>
</evidence>
<dbReference type="Gene3D" id="3.20.190.10">
    <property type="entry name" value="MutM-like, N-terminal"/>
    <property type="match status" value="1"/>
</dbReference>
<comment type="subunit">
    <text evidence="4">Monomer.</text>
</comment>
<feature type="domain" description="FPG-type" evidence="17">
    <location>
        <begin position="252"/>
        <end position="288"/>
    </location>
</feature>
<keyword evidence="6" id="KW-0227">DNA damage</keyword>
<dbReference type="GO" id="GO:0006284">
    <property type="term" value="P:base-excision repair"/>
    <property type="evidence" value="ECO:0007669"/>
    <property type="project" value="InterPro"/>
</dbReference>
<evidence type="ECO:0000259" key="18">
    <source>
        <dbReference type="PROSITE" id="PS51068"/>
    </source>
</evidence>
<dbReference type="InterPro" id="IPR012319">
    <property type="entry name" value="FPG_cat"/>
</dbReference>
<evidence type="ECO:0000256" key="6">
    <source>
        <dbReference type="ARBA" id="ARBA00022763"/>
    </source>
</evidence>
<dbReference type="InterPro" id="IPR010663">
    <property type="entry name" value="Znf_FPG/IleRS"/>
</dbReference>
<evidence type="ECO:0000256" key="4">
    <source>
        <dbReference type="ARBA" id="ARBA00011245"/>
    </source>
</evidence>
<evidence type="ECO:0000256" key="10">
    <source>
        <dbReference type="ARBA" id="ARBA00023125"/>
    </source>
</evidence>
<dbReference type="Pfam" id="PF06831">
    <property type="entry name" value="H2TH"/>
    <property type="match status" value="1"/>
</dbReference>
<dbReference type="SUPFAM" id="SSF46946">
    <property type="entry name" value="S13-like H2TH domain"/>
    <property type="match status" value="1"/>
</dbReference>
<evidence type="ECO:0000256" key="5">
    <source>
        <dbReference type="ARBA" id="ARBA00022723"/>
    </source>
</evidence>
<comment type="caution">
    <text evidence="19">The sequence shown here is derived from an EMBL/GenBank/DDBJ whole genome shotgun (WGS) entry which is preliminary data.</text>
</comment>
<dbReference type="Proteomes" id="UP000230935">
    <property type="component" value="Unassembled WGS sequence"/>
</dbReference>